<feature type="non-terminal residue" evidence="1">
    <location>
        <position position="1"/>
    </location>
</feature>
<evidence type="ECO:0000313" key="1">
    <source>
        <dbReference type="EMBL" id="GAI29207.1"/>
    </source>
</evidence>
<proteinExistence type="predicted"/>
<organism evidence="1">
    <name type="scientific">marine sediment metagenome</name>
    <dbReference type="NCBI Taxonomy" id="412755"/>
    <lineage>
        <taxon>unclassified sequences</taxon>
        <taxon>metagenomes</taxon>
        <taxon>ecological metagenomes</taxon>
    </lineage>
</organism>
<gene>
    <name evidence="1" type="ORF">S06H3_26470</name>
</gene>
<accession>X1MC27</accession>
<dbReference type="EMBL" id="BARV01015303">
    <property type="protein sequence ID" value="GAI29207.1"/>
    <property type="molecule type" value="Genomic_DNA"/>
</dbReference>
<dbReference type="AlphaFoldDB" id="X1MC27"/>
<protein>
    <submittedName>
        <fullName evidence="1">Uncharacterized protein</fullName>
    </submittedName>
</protein>
<comment type="caution">
    <text evidence="1">The sequence shown here is derived from an EMBL/GenBank/DDBJ whole genome shotgun (WGS) entry which is preliminary data.</text>
</comment>
<reference evidence="1" key="1">
    <citation type="journal article" date="2014" name="Front. Microbiol.">
        <title>High frequency of phylogenetically diverse reductive dehalogenase-homologous genes in deep subseafloor sedimentary metagenomes.</title>
        <authorList>
            <person name="Kawai M."/>
            <person name="Futagami T."/>
            <person name="Toyoda A."/>
            <person name="Takaki Y."/>
            <person name="Nishi S."/>
            <person name="Hori S."/>
            <person name="Arai W."/>
            <person name="Tsubouchi T."/>
            <person name="Morono Y."/>
            <person name="Uchiyama I."/>
            <person name="Ito T."/>
            <person name="Fujiyama A."/>
            <person name="Inagaki F."/>
            <person name="Takami H."/>
        </authorList>
    </citation>
    <scope>NUCLEOTIDE SEQUENCE</scope>
    <source>
        <strain evidence="1">Expedition CK06-06</strain>
    </source>
</reference>
<name>X1MC27_9ZZZZ</name>
<sequence>PQMTLRFFLPDDDSIQIFITTLEEFIFNVDPKCFKRAMKRIKTKNNT</sequence>